<evidence type="ECO:0000256" key="1">
    <source>
        <dbReference type="SAM" id="Phobius"/>
    </source>
</evidence>
<evidence type="ECO:0000313" key="2">
    <source>
        <dbReference type="EMBL" id="MBC8598018.1"/>
    </source>
</evidence>
<dbReference type="Pfam" id="PF06541">
    <property type="entry name" value="ABC_trans_CmpB"/>
    <property type="match status" value="1"/>
</dbReference>
<feature type="transmembrane region" description="Helical" evidence="1">
    <location>
        <begin position="6"/>
        <end position="28"/>
    </location>
</feature>
<keyword evidence="1" id="KW-0472">Membrane</keyword>
<dbReference type="EMBL" id="JACRTJ010000005">
    <property type="protein sequence ID" value="MBC8598018.1"/>
    <property type="molecule type" value="Genomic_DNA"/>
</dbReference>
<feature type="transmembrane region" description="Helical" evidence="1">
    <location>
        <begin position="66"/>
        <end position="89"/>
    </location>
</feature>
<feature type="transmembrane region" description="Helical" evidence="1">
    <location>
        <begin position="143"/>
        <end position="163"/>
    </location>
</feature>
<dbReference type="RefSeq" id="WP_262426801.1">
    <property type="nucleotide sequence ID" value="NZ_JACRTJ010000005.1"/>
</dbReference>
<keyword evidence="3" id="KW-1185">Reference proteome</keyword>
<evidence type="ECO:0008006" key="4">
    <source>
        <dbReference type="Google" id="ProtNLM"/>
    </source>
</evidence>
<keyword evidence="1" id="KW-1133">Transmembrane helix</keyword>
<evidence type="ECO:0000313" key="3">
    <source>
        <dbReference type="Proteomes" id="UP000647491"/>
    </source>
</evidence>
<accession>A0ABR7NPU4</accession>
<feature type="transmembrane region" description="Helical" evidence="1">
    <location>
        <begin position="40"/>
        <end position="60"/>
    </location>
</feature>
<dbReference type="Proteomes" id="UP000647491">
    <property type="component" value="Unassembled WGS sequence"/>
</dbReference>
<gene>
    <name evidence="2" type="ORF">H8708_02040</name>
</gene>
<dbReference type="InterPro" id="IPR010540">
    <property type="entry name" value="CmpB_TMEM229"/>
</dbReference>
<name>A0ABR7NPU4_9FIRM</name>
<sequence>MHVYTWYQWLTFFYLYCFFGWIFESSYVSILKRRFVNRGFLRIPMLPLYGSGAVMMLVVSEPFQDSLLLTWVSGVIGATILEYVTGWAMEQLFKVRYWDYSNQKFNLHGYICLSSSIAWGFLTIFMTHVIHKPIERAVLSLPVMWDILFVAVVTVVFTADAIVCTREALAFGRSLEAARKLRQDLDILRVQTALLRMDAEDRLHETRTDLETRLAGRRADLEARLEELRSRTGNRLEGLRGKSESQLLELLKEKEASLAAIREHRRKFLRSVLRSNPTASSRRYKDEFQDMIHYLEDSGKGQSPF</sequence>
<protein>
    <recommendedName>
        <fullName evidence="4">ABC transporter permease</fullName>
    </recommendedName>
</protein>
<keyword evidence="1" id="KW-0812">Transmembrane</keyword>
<proteinExistence type="predicted"/>
<organism evidence="2 3">
    <name type="scientific">Enterocloster hominis</name>
    <name type="common">ex Liu et al. 2021</name>
    <dbReference type="NCBI Taxonomy" id="2763663"/>
    <lineage>
        <taxon>Bacteria</taxon>
        <taxon>Bacillati</taxon>
        <taxon>Bacillota</taxon>
        <taxon>Clostridia</taxon>
        <taxon>Lachnospirales</taxon>
        <taxon>Lachnospiraceae</taxon>
        <taxon>Enterocloster</taxon>
    </lineage>
</organism>
<comment type="caution">
    <text evidence="2">The sequence shown here is derived from an EMBL/GenBank/DDBJ whole genome shotgun (WGS) entry which is preliminary data.</text>
</comment>
<reference evidence="2 3" key="1">
    <citation type="submission" date="2020-08" db="EMBL/GenBank/DDBJ databases">
        <title>Genome public.</title>
        <authorList>
            <person name="Liu C."/>
            <person name="Sun Q."/>
        </authorList>
    </citation>
    <scope>NUCLEOTIDE SEQUENCE [LARGE SCALE GENOMIC DNA]</scope>
    <source>
        <strain evidence="2 3">BX10</strain>
    </source>
</reference>
<feature type="transmembrane region" description="Helical" evidence="1">
    <location>
        <begin position="110"/>
        <end position="131"/>
    </location>
</feature>